<accession>B0DBE7</accession>
<keyword evidence="3" id="KW-1185">Reference proteome</keyword>
<dbReference type="EMBL" id="DS547102">
    <property type="protein sequence ID" value="EDR07979.1"/>
    <property type="molecule type" value="Genomic_DNA"/>
</dbReference>
<reference evidence="2 3" key="1">
    <citation type="journal article" date="2008" name="Nature">
        <title>The genome of Laccaria bicolor provides insights into mycorrhizal symbiosis.</title>
        <authorList>
            <person name="Martin F."/>
            <person name="Aerts A."/>
            <person name="Ahren D."/>
            <person name="Brun A."/>
            <person name="Danchin E.G.J."/>
            <person name="Duchaussoy F."/>
            <person name="Gibon J."/>
            <person name="Kohler A."/>
            <person name="Lindquist E."/>
            <person name="Pereda V."/>
            <person name="Salamov A."/>
            <person name="Shapiro H.J."/>
            <person name="Wuyts J."/>
            <person name="Blaudez D."/>
            <person name="Buee M."/>
            <person name="Brokstein P."/>
            <person name="Canbaeck B."/>
            <person name="Cohen D."/>
            <person name="Courty P.E."/>
            <person name="Coutinho P.M."/>
            <person name="Delaruelle C."/>
            <person name="Detter J.C."/>
            <person name="Deveau A."/>
            <person name="DiFazio S."/>
            <person name="Duplessis S."/>
            <person name="Fraissinet-Tachet L."/>
            <person name="Lucic E."/>
            <person name="Frey-Klett P."/>
            <person name="Fourrey C."/>
            <person name="Feussner I."/>
            <person name="Gay G."/>
            <person name="Grimwood J."/>
            <person name="Hoegger P.J."/>
            <person name="Jain P."/>
            <person name="Kilaru S."/>
            <person name="Labbe J."/>
            <person name="Lin Y.C."/>
            <person name="Legue V."/>
            <person name="Le Tacon F."/>
            <person name="Marmeisse R."/>
            <person name="Melayah D."/>
            <person name="Montanini B."/>
            <person name="Muratet M."/>
            <person name="Nehls U."/>
            <person name="Niculita-Hirzel H."/>
            <person name="Oudot-Le Secq M.P."/>
            <person name="Peter M."/>
            <person name="Quesneville H."/>
            <person name="Rajashekar B."/>
            <person name="Reich M."/>
            <person name="Rouhier N."/>
            <person name="Schmutz J."/>
            <person name="Yin T."/>
            <person name="Chalot M."/>
            <person name="Henrissat B."/>
            <person name="Kuees U."/>
            <person name="Lucas S."/>
            <person name="Van de Peer Y."/>
            <person name="Podila G.K."/>
            <person name="Polle A."/>
            <person name="Pukkila P.J."/>
            <person name="Richardson P.M."/>
            <person name="Rouze P."/>
            <person name="Sanders I.R."/>
            <person name="Stajich J.E."/>
            <person name="Tunlid A."/>
            <person name="Tuskan G."/>
            <person name="Grigoriev I.V."/>
        </authorList>
    </citation>
    <scope>NUCLEOTIDE SEQUENCE [LARGE SCALE GENOMIC DNA]</scope>
    <source>
        <strain evidence="3">S238N-H82 / ATCC MYA-4686</strain>
    </source>
</reference>
<feature type="region of interest" description="Disordered" evidence="1">
    <location>
        <begin position="1"/>
        <end position="33"/>
    </location>
</feature>
<evidence type="ECO:0000313" key="3">
    <source>
        <dbReference type="Proteomes" id="UP000001194"/>
    </source>
</evidence>
<dbReference type="Proteomes" id="UP000001194">
    <property type="component" value="Unassembled WGS sequence"/>
</dbReference>
<evidence type="ECO:0000256" key="1">
    <source>
        <dbReference type="SAM" id="MobiDB-lite"/>
    </source>
</evidence>
<dbReference type="GeneID" id="6076731"/>
<gene>
    <name evidence="2" type="ORF">LACBIDRAFT_327182</name>
</gene>
<proteinExistence type="predicted"/>
<protein>
    <submittedName>
        <fullName evidence="2">Predicted protein</fullName>
    </submittedName>
</protein>
<dbReference type="HOGENOM" id="CLU_1643996_0_0_1"/>
<dbReference type="RefSeq" id="XP_001881049.1">
    <property type="nucleotide sequence ID" value="XM_001881014.1"/>
</dbReference>
<dbReference type="AlphaFoldDB" id="B0DBE7"/>
<dbReference type="InParanoid" id="B0DBE7"/>
<organism evidence="3">
    <name type="scientific">Laccaria bicolor (strain S238N-H82 / ATCC MYA-4686)</name>
    <name type="common">Bicoloured deceiver</name>
    <name type="synonym">Laccaria laccata var. bicolor</name>
    <dbReference type="NCBI Taxonomy" id="486041"/>
    <lineage>
        <taxon>Eukaryota</taxon>
        <taxon>Fungi</taxon>
        <taxon>Dikarya</taxon>
        <taxon>Basidiomycota</taxon>
        <taxon>Agaricomycotina</taxon>
        <taxon>Agaricomycetes</taxon>
        <taxon>Agaricomycetidae</taxon>
        <taxon>Agaricales</taxon>
        <taxon>Agaricineae</taxon>
        <taxon>Hydnangiaceae</taxon>
        <taxon>Laccaria</taxon>
    </lineage>
</organism>
<name>B0DBE7_LACBS</name>
<evidence type="ECO:0000313" key="2">
    <source>
        <dbReference type="EMBL" id="EDR07979.1"/>
    </source>
</evidence>
<dbReference type="KEGG" id="lbc:LACBIDRAFT_327182"/>
<sequence>MDSETQPVHVEELGKHPPTCLGAPGNSEGMLDKNSRRPWTIALETLKFSWKSRFIRTHYSPSNNTFSSRMECKNQAMSPHLFPATHLTCHHHQTNDSGYSHVIPPQQQHVHTTTTAEQQHMTRHDHYQTSKVHVATCHDIQTVMMMHVVVTVHINPEYHSQ</sequence>